<feature type="compositionally biased region" description="Low complexity" evidence="1">
    <location>
        <begin position="217"/>
        <end position="231"/>
    </location>
</feature>
<feature type="compositionally biased region" description="Polar residues" evidence="1">
    <location>
        <begin position="258"/>
        <end position="271"/>
    </location>
</feature>
<dbReference type="OrthoDB" id="3364736at2759"/>
<comment type="caution">
    <text evidence="2">The sequence shown here is derived from an EMBL/GenBank/DDBJ whole genome shotgun (WGS) entry which is preliminary data.</text>
</comment>
<evidence type="ECO:0000256" key="1">
    <source>
        <dbReference type="SAM" id="MobiDB-lite"/>
    </source>
</evidence>
<dbReference type="RefSeq" id="XP_041293306.1">
    <property type="nucleotide sequence ID" value="XM_041432883.1"/>
</dbReference>
<dbReference type="GO" id="GO:0007131">
    <property type="term" value="P:reciprocal meiotic recombination"/>
    <property type="evidence" value="ECO:0007669"/>
    <property type="project" value="InterPro"/>
</dbReference>
<reference evidence="2" key="1">
    <citation type="journal article" date="2020" name="New Phytol.">
        <title>Comparative genomics reveals dynamic genome evolution in host specialist ectomycorrhizal fungi.</title>
        <authorList>
            <person name="Lofgren L.A."/>
            <person name="Nguyen N.H."/>
            <person name="Vilgalys R."/>
            <person name="Ruytinx J."/>
            <person name="Liao H.L."/>
            <person name="Branco S."/>
            <person name="Kuo A."/>
            <person name="LaButti K."/>
            <person name="Lipzen A."/>
            <person name="Andreopoulos W."/>
            <person name="Pangilinan J."/>
            <person name="Riley R."/>
            <person name="Hundley H."/>
            <person name="Na H."/>
            <person name="Barry K."/>
            <person name="Grigoriev I.V."/>
            <person name="Stajich J.E."/>
            <person name="Kennedy P.G."/>
        </authorList>
    </citation>
    <scope>NUCLEOTIDE SEQUENCE</scope>
    <source>
        <strain evidence="2">FC423</strain>
    </source>
</reference>
<dbReference type="Proteomes" id="UP000823399">
    <property type="component" value="Unassembled WGS sequence"/>
</dbReference>
<gene>
    <name evidence="2" type="ORF">F5147DRAFT_635178</name>
</gene>
<dbReference type="GeneID" id="64695142"/>
<feature type="compositionally biased region" description="Low complexity" evidence="1">
    <location>
        <begin position="272"/>
        <end position="289"/>
    </location>
</feature>
<feature type="compositionally biased region" description="Low complexity" evidence="1">
    <location>
        <begin position="247"/>
        <end position="257"/>
    </location>
</feature>
<sequence length="376" mass="40697">MAQFTTKTVTYPLAKYSRSYPTSSPSTQNLVSDAEWQHFVHPIINLYLDAKTSSAGKLVSVRLRTIWNFDSSTNSTEVDQREITLEDLDLLSFSSIPNSRANSGQPDHGLPLRAAYRDTVVGIRYLHPRITDSTCQPVYRRFQITFTTATSAAQLIDAIRPVCPCRLNPQPQPLVTRVPPVATTGLIDDVPRQGTILTAVSQALPSLGGTPSRLAPTTLLSENPSSESNLPAFAPSTPVRFTPVALSSNSTKTTSTSQCQAPSGSIHSTKGSVPDSSQPSSSTLSSSNTMPPPPLPSSVTRSLQSESRPSEVRNSTRAQLVASLHDTPAFHKLSHTELESIVAQVIREEGFAQLLIGSPRLASLDTMWRVKGFFGQ</sequence>
<evidence type="ECO:0000313" key="3">
    <source>
        <dbReference type="Proteomes" id="UP000823399"/>
    </source>
</evidence>
<dbReference type="AlphaFoldDB" id="A0A9P7JUL5"/>
<dbReference type="Pfam" id="PF03525">
    <property type="entry name" value="Meiotic_rec114"/>
    <property type="match status" value="1"/>
</dbReference>
<name>A0A9P7JUL5_9AGAM</name>
<feature type="region of interest" description="Disordered" evidence="1">
    <location>
        <begin position="205"/>
        <end position="315"/>
    </location>
</feature>
<dbReference type="EMBL" id="JABBWM010000024">
    <property type="protein sequence ID" value="KAG2109224.1"/>
    <property type="molecule type" value="Genomic_DNA"/>
</dbReference>
<feature type="compositionally biased region" description="Polar residues" evidence="1">
    <location>
        <begin position="304"/>
        <end position="315"/>
    </location>
</feature>
<dbReference type="InterPro" id="IPR004354">
    <property type="entry name" value="Meiotic_Rec114"/>
</dbReference>
<keyword evidence="3" id="KW-1185">Reference proteome</keyword>
<organism evidence="2 3">
    <name type="scientific">Suillus discolor</name>
    <dbReference type="NCBI Taxonomy" id="1912936"/>
    <lineage>
        <taxon>Eukaryota</taxon>
        <taxon>Fungi</taxon>
        <taxon>Dikarya</taxon>
        <taxon>Basidiomycota</taxon>
        <taxon>Agaricomycotina</taxon>
        <taxon>Agaricomycetes</taxon>
        <taxon>Agaricomycetidae</taxon>
        <taxon>Boletales</taxon>
        <taxon>Suillineae</taxon>
        <taxon>Suillaceae</taxon>
        <taxon>Suillus</taxon>
    </lineage>
</organism>
<evidence type="ECO:0000313" key="2">
    <source>
        <dbReference type="EMBL" id="KAG2109224.1"/>
    </source>
</evidence>
<protein>
    <submittedName>
        <fullName evidence="2">Uncharacterized protein</fullName>
    </submittedName>
</protein>
<accession>A0A9P7JUL5</accession>
<proteinExistence type="predicted"/>